<name>A0A504JHU1_9FLAO</name>
<accession>A0A504JHU1</accession>
<protein>
    <submittedName>
        <fullName evidence="1">Uncharacterized protein</fullName>
    </submittedName>
</protein>
<evidence type="ECO:0000313" key="1">
    <source>
        <dbReference type="EMBL" id="TPN87223.1"/>
    </source>
</evidence>
<keyword evidence="2" id="KW-1185">Reference proteome</keyword>
<sequence>MKLDTEKSVDQLGNTKKKIKLVEGVFSPVDAADVLLSLIADKIRHHNCQIISVKERFNEDTSHSEQRVLELKEEKNKIKDIIIKARDEGYEIKINGTIEIELVK</sequence>
<dbReference type="OrthoDB" id="680899at2"/>
<organism evidence="1 2">
    <name type="scientific">Aquimarina algicola</name>
    <dbReference type="NCBI Taxonomy" id="2589995"/>
    <lineage>
        <taxon>Bacteria</taxon>
        <taxon>Pseudomonadati</taxon>
        <taxon>Bacteroidota</taxon>
        <taxon>Flavobacteriia</taxon>
        <taxon>Flavobacteriales</taxon>
        <taxon>Flavobacteriaceae</taxon>
        <taxon>Aquimarina</taxon>
    </lineage>
</organism>
<dbReference type="AlphaFoldDB" id="A0A504JHU1"/>
<evidence type="ECO:0000313" key="2">
    <source>
        <dbReference type="Proteomes" id="UP000315540"/>
    </source>
</evidence>
<proteinExistence type="predicted"/>
<reference evidence="1 2" key="1">
    <citation type="submission" date="2019-06" db="EMBL/GenBank/DDBJ databases">
        <authorList>
            <person name="Meng X."/>
        </authorList>
    </citation>
    <scope>NUCLEOTIDE SEQUENCE [LARGE SCALE GENOMIC DNA]</scope>
    <source>
        <strain evidence="1 2">M625</strain>
    </source>
</reference>
<gene>
    <name evidence="1" type="ORF">FHK87_06445</name>
</gene>
<comment type="caution">
    <text evidence="1">The sequence shown here is derived from an EMBL/GenBank/DDBJ whole genome shotgun (WGS) entry which is preliminary data.</text>
</comment>
<dbReference type="Proteomes" id="UP000315540">
    <property type="component" value="Unassembled WGS sequence"/>
</dbReference>
<dbReference type="EMBL" id="VFWZ01000002">
    <property type="protein sequence ID" value="TPN87223.1"/>
    <property type="molecule type" value="Genomic_DNA"/>
</dbReference>
<dbReference type="RefSeq" id="WP_140591703.1">
    <property type="nucleotide sequence ID" value="NZ_VFWZ01000002.1"/>
</dbReference>